<feature type="compositionally biased region" description="Polar residues" evidence="2">
    <location>
        <begin position="502"/>
        <end position="518"/>
    </location>
</feature>
<keyword evidence="4" id="KW-1185">Reference proteome</keyword>
<feature type="compositionally biased region" description="Polar residues" evidence="2">
    <location>
        <begin position="435"/>
        <end position="447"/>
    </location>
</feature>
<organism evidence="3 4">
    <name type="scientific">Lymnaea stagnalis</name>
    <name type="common">Great pond snail</name>
    <name type="synonym">Helix stagnalis</name>
    <dbReference type="NCBI Taxonomy" id="6523"/>
    <lineage>
        <taxon>Eukaryota</taxon>
        <taxon>Metazoa</taxon>
        <taxon>Spiralia</taxon>
        <taxon>Lophotrochozoa</taxon>
        <taxon>Mollusca</taxon>
        <taxon>Gastropoda</taxon>
        <taxon>Heterobranchia</taxon>
        <taxon>Euthyneura</taxon>
        <taxon>Panpulmonata</taxon>
        <taxon>Hygrophila</taxon>
        <taxon>Lymnaeoidea</taxon>
        <taxon>Lymnaeidae</taxon>
        <taxon>Lymnaea</taxon>
    </lineage>
</organism>
<keyword evidence="1" id="KW-0175">Coiled coil</keyword>
<feature type="region of interest" description="Disordered" evidence="2">
    <location>
        <begin position="369"/>
        <end position="397"/>
    </location>
</feature>
<dbReference type="Proteomes" id="UP001497497">
    <property type="component" value="Unassembled WGS sequence"/>
</dbReference>
<feature type="compositionally biased region" description="Polar residues" evidence="2">
    <location>
        <begin position="220"/>
        <end position="236"/>
    </location>
</feature>
<evidence type="ECO:0000256" key="2">
    <source>
        <dbReference type="SAM" id="MobiDB-lite"/>
    </source>
</evidence>
<feature type="region of interest" description="Disordered" evidence="2">
    <location>
        <begin position="332"/>
        <end position="355"/>
    </location>
</feature>
<evidence type="ECO:0000313" key="4">
    <source>
        <dbReference type="Proteomes" id="UP001497497"/>
    </source>
</evidence>
<gene>
    <name evidence="3" type="ORF">GSLYS_00015851001</name>
</gene>
<sequence>MSIYLHGVDYVQMTVDFSFKKLSQKVTELLTRTRKLDALFLNCLDKFDDPDKYAIPLPDLIDRMLTKERSQSHINNADKKLVQKLSEERDLAKRQVRRLEDELDKVLQRQSPTQKPQEIQLRNRQNINVRYSLLLPDHAHHSDLTQPGAGPFTVTTLNPANSVDNGSNPHQSSSQPDSHKNSGPPLVNYGMGSQVVAPDPRLVVKNNDTDGRPPDAGGMANTSVDAKKTSSQYSINPTDSKTNYVLHYPTDSKTNYVLHYPTDSKTNYVLHYPTDSKTNYVLHSASSFHAALPQGKLRRHASEESLKVAISKEEAETSSLTYLNHAMNQGQRTTQNATVEGNPPHQNNITKQPPSTRVDVQNKMLRMLTSASKTNQKVRRSESERAVGSHGPRVDRPWKNAEADSIFKGNTSLRASYENIVSAVKKGEQLLDGSSPPNSNTNSFQYQHNEEPPHNPYRIIFQQPASHKPPGRQAGSHQSRQEHYQLQKQRQASSLVYEDPVQEQSLHTKQASTTQKTTLIYPRDPSLPQSKTEEWQPAVGHARTSSRDRDSGLTSHTTSFLPRPPSRGNPSAVLDYTSDSEMVINSGTRTASPGRTKARVRFASPVSRSSKPNKKAHGRGILANYQNDTASATNKRIKKRI</sequence>
<dbReference type="EMBL" id="CAXITT010000477">
    <property type="protein sequence ID" value="CAL1542257.1"/>
    <property type="molecule type" value="Genomic_DNA"/>
</dbReference>
<feature type="compositionally biased region" description="Polar residues" evidence="2">
    <location>
        <begin position="153"/>
        <end position="176"/>
    </location>
</feature>
<dbReference type="AlphaFoldDB" id="A0AAV2I698"/>
<feature type="coiled-coil region" evidence="1">
    <location>
        <begin position="75"/>
        <end position="109"/>
    </location>
</feature>
<feature type="region of interest" description="Disordered" evidence="2">
    <location>
        <begin position="429"/>
        <end position="574"/>
    </location>
</feature>
<feature type="compositionally biased region" description="Basic and acidic residues" evidence="2">
    <location>
        <begin position="379"/>
        <end position="397"/>
    </location>
</feature>
<reference evidence="3 4" key="1">
    <citation type="submission" date="2024-04" db="EMBL/GenBank/DDBJ databases">
        <authorList>
            <consortium name="Genoscope - CEA"/>
            <person name="William W."/>
        </authorList>
    </citation>
    <scope>NUCLEOTIDE SEQUENCE [LARGE SCALE GENOMIC DNA]</scope>
</reference>
<feature type="region of interest" description="Disordered" evidence="2">
    <location>
        <begin position="140"/>
        <end position="236"/>
    </location>
</feature>
<evidence type="ECO:0000313" key="3">
    <source>
        <dbReference type="EMBL" id="CAL1542257.1"/>
    </source>
</evidence>
<name>A0AAV2I698_LYMST</name>
<comment type="caution">
    <text evidence="3">The sequence shown here is derived from an EMBL/GenBank/DDBJ whole genome shotgun (WGS) entry which is preliminary data.</text>
</comment>
<evidence type="ECO:0000256" key="1">
    <source>
        <dbReference type="SAM" id="Coils"/>
    </source>
</evidence>
<protein>
    <submittedName>
        <fullName evidence="3">Uncharacterized protein</fullName>
    </submittedName>
</protein>
<proteinExistence type="predicted"/>
<accession>A0AAV2I698</accession>